<geneLocation type="plasmid" evidence="1 2">
    <name>pRUMAL02</name>
</geneLocation>
<dbReference type="EMBL" id="CP002405">
    <property type="protein sequence ID" value="ADU24167.1"/>
    <property type="molecule type" value="Genomic_DNA"/>
</dbReference>
<reference evidence="2" key="1">
    <citation type="journal article" date="2011" name="J. Bacteriol.">
        <title>Complete genome of the cellulolytic ruminal bacterium Ruminococcus albus 7.</title>
        <authorList>
            <person name="Suen G."/>
            <person name="Stevenson D.M."/>
            <person name="Bruce D.C."/>
            <person name="Chertkov O."/>
            <person name="Copeland A."/>
            <person name="Cheng J.F."/>
            <person name="Detter C."/>
            <person name="Detter J.C."/>
            <person name="Goodwin L.A."/>
            <person name="Han C.S."/>
            <person name="Hauser L.J."/>
            <person name="Ivanova N.N."/>
            <person name="Kyrpides N.C."/>
            <person name="Land M.L."/>
            <person name="Lapidus A."/>
            <person name="Lucas S."/>
            <person name="Ovchinnikova G."/>
            <person name="Pitluck S."/>
            <person name="Tapia R."/>
            <person name="Woyke T."/>
            <person name="Boyum J."/>
            <person name="Mead D."/>
            <person name="Weimer P.J."/>
        </authorList>
    </citation>
    <scope>NUCLEOTIDE SEQUENCE [LARGE SCALE GENOMIC DNA]</scope>
    <source>
        <strain evidence="2">ATCC 27210 / DSM 20455 / JCM 14654 / NCDO 2250 / 7</strain>
        <plasmid evidence="2">pRUMAL02</plasmid>
    </source>
</reference>
<evidence type="ECO:0000313" key="1">
    <source>
        <dbReference type="EMBL" id="ADU24167.1"/>
    </source>
</evidence>
<protein>
    <submittedName>
        <fullName evidence="1">Uncharacterized protein</fullName>
    </submittedName>
</protein>
<dbReference type="AlphaFoldDB" id="E6UKH1"/>
<dbReference type="KEGG" id="ral:Rumal_3732"/>
<proteinExistence type="predicted"/>
<organism evidence="1 2">
    <name type="scientific">Ruminococcus albus (strain ATCC 27210 / DSM 20455 / JCM 14654 / NCDO 2250 / 7)</name>
    <dbReference type="NCBI Taxonomy" id="697329"/>
    <lineage>
        <taxon>Bacteria</taxon>
        <taxon>Bacillati</taxon>
        <taxon>Bacillota</taxon>
        <taxon>Clostridia</taxon>
        <taxon>Eubacteriales</taxon>
        <taxon>Oscillospiraceae</taxon>
        <taxon>Ruminococcus</taxon>
    </lineage>
</organism>
<dbReference type="RefSeq" id="WP_013483712.1">
    <property type="nucleotide sequence ID" value="NC_014825.1"/>
</dbReference>
<accession>E6UKH1</accession>
<gene>
    <name evidence="1" type="ordered locus">Rumal_3732</name>
</gene>
<dbReference type="HOGENOM" id="CLU_1561754_0_0_9"/>
<evidence type="ECO:0000313" key="2">
    <source>
        <dbReference type="Proteomes" id="UP000006919"/>
    </source>
</evidence>
<dbReference type="OrthoDB" id="1819946at2"/>
<dbReference type="Proteomes" id="UP000006919">
    <property type="component" value="Plasmid pRUMAL02"/>
</dbReference>
<keyword evidence="1" id="KW-0614">Plasmid</keyword>
<name>E6UKH1_RUMA7</name>
<sequence length="171" mass="19914">MFKTIKVESNLELPYNLIDIQDGEKRFIFSFKCFDDNQTEYSIQAGGVTGKFEVTYKCCGIDSNFECDITIGNLYYFYIELENVYECLPGIEPVAVLKNYGETLNRTNMTFTFDKLGHCNVNGCFKNASDRYNSGIFFELQIDMSYIYDILTSLEKFFDELKRIQGHSNFY</sequence>